<dbReference type="InterPro" id="IPR026444">
    <property type="entry name" value="Secre_tail"/>
</dbReference>
<keyword evidence="1" id="KW-0433">Leucine-rich repeat</keyword>
<keyword evidence="8" id="KW-1185">Reference proteome</keyword>
<evidence type="ECO:0000259" key="6">
    <source>
        <dbReference type="Pfam" id="PF24595"/>
    </source>
</evidence>
<evidence type="ECO:0000256" key="1">
    <source>
        <dbReference type="ARBA" id="ARBA00022614"/>
    </source>
</evidence>
<dbReference type="KEGG" id="cnk:EG343_19625"/>
<proteinExistence type="predicted"/>
<dbReference type="NCBIfam" id="TIGR01451">
    <property type="entry name" value="B_ant_repeat"/>
    <property type="match status" value="1"/>
</dbReference>
<dbReference type="Pfam" id="PF18962">
    <property type="entry name" value="Por_Secre_tail"/>
    <property type="match status" value="1"/>
</dbReference>
<dbReference type="PANTHER" id="PTHR47566">
    <property type="match status" value="1"/>
</dbReference>
<keyword evidence="3" id="KW-0677">Repeat</keyword>
<organism evidence="7 8">
    <name type="scientific">Chryseobacterium nakagawai</name>
    <dbReference type="NCBI Taxonomy" id="1241982"/>
    <lineage>
        <taxon>Bacteria</taxon>
        <taxon>Pseudomonadati</taxon>
        <taxon>Bacteroidota</taxon>
        <taxon>Flavobacteriia</taxon>
        <taxon>Flavobacteriales</taxon>
        <taxon>Weeksellaceae</taxon>
        <taxon>Chryseobacterium group</taxon>
        <taxon>Chryseobacterium</taxon>
    </lineage>
</organism>
<dbReference type="EMBL" id="CP033923">
    <property type="protein sequence ID" value="AZA92646.1"/>
    <property type="molecule type" value="Genomic_DNA"/>
</dbReference>
<dbReference type="InterPro" id="IPR055353">
    <property type="entry name" value="DUF7619"/>
</dbReference>
<feature type="domain" description="Secretion system C-terminal sorting" evidence="5">
    <location>
        <begin position="834"/>
        <end position="900"/>
    </location>
</feature>
<sequence length="902" mass="98737">MKKIYLVLLMTMFSALQAQIVTIPDVKLKNKLLSSTATNNIAMNSTGSSIKIDANNDGEIQLSEALAVEKLNVESSAIVNISGLEAFSNVKELNLMSNNLISASLSFPELKSLNISSNYLTSINITNCPLLQSIDITSNNLSTQALTNNSLVNLYTGGHQLQHLNLQGIPAVKKVLISYSNLETINAANMPFLEELEISNASKLSQLNLSGSLQLKSLAMQYTGLINLDLTNLTGLKTLEGNNNKFQTAILDGCTALSLVRLENCFLTSMSINNLPLLSMMYLSNNKLTSVVLNNLYGLQHFECYSNQLTNLTINNAPNLITLYASNNKLTALNLSTATNIETLWCSSNNLLSLDVSMLTNLTSLQCTENLFTELDFSKNKAMQYVACSYNHNLQKIFLKNGTSQAFILTHLFPNPSLAYICCDENEINYFNANNVSVNNGKTEINSYCSFNPGGTFYTIQGNVKVDGNNNGCDTNDANKALQKFIITGGSNTGTAIANTTGNFSIPVQAGTHTVTPVLENPTYFNISPTNFTVSFPQQASPFTQNFCITPNGVHNDLETVIIPVTDASPGFESTYKIIYKNKGTTTQSGNLIFTYNDNLMDYMSATLSPSSQSSGTLNWNFTNLQPFETKEIIFTVKLNTPTQTPALNGGDILHYTAQINGATDDTPADNNFVLNQTVVNSFDPNDKTCLEGAAISKTQVGDYVHYLIRFENTGTANARNIVVKDEIDISKFDISSLVPLNGSHSYVTRITDPNVIEFIFENIQLPFDDANNDGYISFKIKTKSTLAVGNSFSNTAKIYFDYNFPIVTNTYTTSVMGTLTTSEIKNDKNTISIYPNPVKDILYIQSANEVSKAVIYDATGRVITSMGTKGNSVPVSDLPKGNYLIKLFLQDKVSAEKFIKE</sequence>
<keyword evidence="2 4" id="KW-0732">Signal</keyword>
<reference evidence="7 8" key="1">
    <citation type="submission" date="2018-11" db="EMBL/GenBank/DDBJ databases">
        <title>Proposal to divide the Flavobacteriaceae and reorganize its genera based on Amino Acid Identity values calculated from whole genome sequences.</title>
        <authorList>
            <person name="Nicholson A.C."/>
            <person name="Gulvik C.A."/>
            <person name="Whitney A.M."/>
            <person name="Humrighouse B.W."/>
            <person name="Bell M."/>
            <person name="Holmes B."/>
            <person name="Steigerwalt A.G."/>
            <person name="Villarma A."/>
            <person name="Sheth M."/>
            <person name="Batra D."/>
            <person name="Pryor J."/>
            <person name="Bernardet J.-F."/>
            <person name="Hugo C."/>
            <person name="Kampfer P."/>
            <person name="Newman J."/>
            <person name="McQuiston J.R."/>
        </authorList>
    </citation>
    <scope>NUCLEOTIDE SEQUENCE [LARGE SCALE GENOMIC DNA]</scope>
    <source>
        <strain evidence="7 8">G0041</strain>
    </source>
</reference>
<dbReference type="Gene3D" id="3.80.10.10">
    <property type="entry name" value="Ribonuclease Inhibitor"/>
    <property type="match status" value="2"/>
</dbReference>
<dbReference type="Pfam" id="PF24595">
    <property type="entry name" value="DUF7619"/>
    <property type="match status" value="1"/>
</dbReference>
<dbReference type="GO" id="GO:0035591">
    <property type="term" value="F:signaling adaptor activity"/>
    <property type="evidence" value="ECO:0007669"/>
    <property type="project" value="TreeGrafter"/>
</dbReference>
<name>A0AAD1DSC5_CHRNA</name>
<accession>A0AAD1DSC5</accession>
<dbReference type="PROSITE" id="PS51450">
    <property type="entry name" value="LRR"/>
    <property type="match status" value="1"/>
</dbReference>
<dbReference type="PANTHER" id="PTHR47566:SF1">
    <property type="entry name" value="PROTEIN NUD1"/>
    <property type="match status" value="1"/>
</dbReference>
<evidence type="ECO:0000256" key="4">
    <source>
        <dbReference type="SAM" id="SignalP"/>
    </source>
</evidence>
<evidence type="ECO:0000313" key="8">
    <source>
        <dbReference type="Proteomes" id="UP000278288"/>
    </source>
</evidence>
<dbReference type="AlphaFoldDB" id="A0AAD1DSC5"/>
<dbReference type="InterPro" id="IPR001611">
    <property type="entry name" value="Leu-rich_rpt"/>
</dbReference>
<dbReference type="Proteomes" id="UP000278288">
    <property type="component" value="Chromosome"/>
</dbReference>
<evidence type="ECO:0000256" key="2">
    <source>
        <dbReference type="ARBA" id="ARBA00022729"/>
    </source>
</evidence>
<feature type="chain" id="PRO_5042034063" evidence="4">
    <location>
        <begin position="19"/>
        <end position="902"/>
    </location>
</feature>
<evidence type="ECO:0000259" key="5">
    <source>
        <dbReference type="Pfam" id="PF18962"/>
    </source>
</evidence>
<dbReference type="InterPro" id="IPR052574">
    <property type="entry name" value="CDIRP"/>
</dbReference>
<protein>
    <submittedName>
        <fullName evidence="7">T9SS C-terminal target domain-containing protein</fullName>
    </submittedName>
</protein>
<evidence type="ECO:0000313" key="7">
    <source>
        <dbReference type="EMBL" id="AZA92646.1"/>
    </source>
</evidence>
<dbReference type="NCBIfam" id="TIGR04183">
    <property type="entry name" value="Por_Secre_tail"/>
    <property type="match status" value="1"/>
</dbReference>
<dbReference type="SUPFAM" id="SSF52058">
    <property type="entry name" value="L domain-like"/>
    <property type="match status" value="2"/>
</dbReference>
<feature type="domain" description="DUF7619" evidence="6">
    <location>
        <begin position="684"/>
        <end position="814"/>
    </location>
</feature>
<dbReference type="InterPro" id="IPR032675">
    <property type="entry name" value="LRR_dom_sf"/>
</dbReference>
<feature type="signal peptide" evidence="4">
    <location>
        <begin position="1"/>
        <end position="18"/>
    </location>
</feature>
<gene>
    <name evidence="7" type="ORF">EG343_19625</name>
</gene>
<dbReference type="InterPro" id="IPR047589">
    <property type="entry name" value="DUF11_rpt"/>
</dbReference>
<dbReference type="RefSeq" id="WP_123859352.1">
    <property type="nucleotide sequence ID" value="NZ_CP033923.1"/>
</dbReference>
<evidence type="ECO:0000256" key="3">
    <source>
        <dbReference type="ARBA" id="ARBA00022737"/>
    </source>
</evidence>